<evidence type="ECO:0000313" key="27">
    <source>
        <dbReference type="EMBL" id="QSG73869.1"/>
    </source>
</evidence>
<dbReference type="Proteomes" id="UP000141072">
    <property type="component" value="Segment"/>
</dbReference>
<sequence>MKVFLGLLLGYSTILILTYQSPTTPWCFYEISLKIPNHHSMKCCSYPRLYEHEMFMEKWRDKNWPIIIRYYCFYLVFSFVFAGCVAFAICKNLRLSTTMKLLMLLSILVLLLSQPILNN</sequence>
<dbReference type="EMBL" id="MN194591">
    <property type="protein sequence ID" value="QED21558.1"/>
    <property type="molecule type" value="Genomic_DNA"/>
</dbReference>
<evidence type="ECO:0000313" key="40">
    <source>
        <dbReference type="Proteomes" id="UP000324915"/>
    </source>
</evidence>
<keyword evidence="1" id="KW-0812">Transmembrane</keyword>
<organismHost>
    <name type="scientific">Phacochoerus africanus</name>
    <name type="common">Warthog</name>
    <dbReference type="NCBI Taxonomy" id="41426"/>
</organismHost>
<dbReference type="EMBL" id="LR722599">
    <property type="protein sequence ID" value="VVW93996.1"/>
    <property type="molecule type" value="Genomic_DNA"/>
</dbReference>
<dbReference type="EMBL" id="LR722600">
    <property type="protein sequence ID" value="VVW94005.1"/>
    <property type="molecule type" value="Genomic_DNA"/>
</dbReference>
<dbReference type="Proteomes" id="UP000671820">
    <property type="component" value="Segment"/>
</dbReference>
<dbReference type="EMBL" id="MT180393">
    <property type="protein sequence ID" value="QOY24314.1"/>
    <property type="molecule type" value="Genomic_DNA"/>
</dbReference>
<dbReference type="EMBL" id="MT166693">
    <property type="protein sequence ID" value="QOY24285.1"/>
    <property type="molecule type" value="Genomic_DNA"/>
</dbReference>
<dbReference type="EMBL" id="MW396979">
    <property type="protein sequence ID" value="QTE18882.1"/>
    <property type="molecule type" value="Genomic_DNA"/>
</dbReference>
<evidence type="ECO:0000313" key="20">
    <source>
        <dbReference type="EMBL" id="QOW02616.1"/>
    </source>
</evidence>
<evidence type="ECO:0000313" key="19">
    <source>
        <dbReference type="EMBL" id="QLF78532.1"/>
    </source>
</evidence>
<dbReference type="Proteomes" id="UP000291821">
    <property type="component" value="Segment"/>
</dbReference>
<reference evidence="17" key="16">
    <citation type="journal article" date="2020" name="J. ISSAAS">
        <title>Rapid phylogenetic analysis of African swine fever virus from metagenomic sequences.</title>
        <authorList>
            <person name="Xiong D."/>
            <person name="Zhang X."/>
            <person name="Yu J."/>
            <person name="Wei H."/>
        </authorList>
    </citation>
    <scope>NUCLEOTIDE SEQUENCE</scope>
    <source>
        <strain evidence="17">ASFV Wuhan 2019-1</strain>
        <strain evidence="18">ASFV Wuhan 2019-2</strain>
    </source>
</reference>
<organismHost>
    <name type="scientific">Ornithodoros</name>
    <name type="common">relapsing fever ticks</name>
    <dbReference type="NCBI Taxonomy" id="6937"/>
</organismHost>
<evidence type="ECO:0000313" key="10">
    <source>
        <dbReference type="EMBL" id="QDL88032.1"/>
    </source>
</evidence>
<evidence type="ECO:0000313" key="44">
    <source>
        <dbReference type="Proteomes" id="UP000502194"/>
    </source>
</evidence>
<dbReference type="Proteomes" id="UP000428265">
    <property type="component" value="Segment"/>
</dbReference>
<dbReference type="EMBL" id="MW521382">
    <property type="protein sequence ID" value="QTP96314.1"/>
    <property type="molecule type" value="Genomic_DNA"/>
</dbReference>
<dbReference type="EMBL" id="MN393476">
    <property type="protein sequence ID" value="QIE06803.1"/>
    <property type="molecule type" value="Genomic_DNA"/>
</dbReference>
<reference evidence="20" key="17">
    <citation type="journal article" date="2020" name="Viruses">
        <title>The Spillover of African Swine Fever in Western Poland Revealed Its Estimated Origin on the Basis of O174L, K145R, MGF 505-5R and IGR I73R/I329L Genomic Sequences.</title>
        <authorList>
            <person name="Mazur-Panasiuk N."/>
            <person name="Walczak M."/>
            <person name="Juszkiewicz M."/>
            <person name="Wozniakowski G."/>
        </authorList>
    </citation>
    <scope>NUCLEOTIDE SEQUENCE [LARGE SCALE GENOMIC DNA]</scope>
    <source>
        <strain evidence="22">Pol17_31177_O81</strain>
        <strain evidence="20">Pol17_55892_C754</strain>
        <strain evidence="21">Pol18_28298_O111</strain>
        <strain evidence="23">Pol19_53050_C1959/19</strain>
    </source>
</reference>
<dbReference type="Proteomes" id="UP000327056">
    <property type="component" value="Segment"/>
</dbReference>
<evidence type="ECO:0000313" key="28">
    <source>
        <dbReference type="EMBL" id="QST88086.1"/>
    </source>
</evidence>
<dbReference type="EMBL" id="MN393477">
    <property type="protein sequence ID" value="QIE06966.1"/>
    <property type="molecule type" value="Genomic_DNA"/>
</dbReference>
<evidence type="ECO:0000313" key="37">
    <source>
        <dbReference type="Proteomes" id="UP000141072"/>
    </source>
</evidence>
<evidence type="ECO:0000313" key="25">
    <source>
        <dbReference type="EMBL" id="QOY24314.1"/>
    </source>
</evidence>
<evidence type="ECO:0000313" key="2">
    <source>
        <dbReference type="EMBL" id="AYW33981.1"/>
    </source>
</evidence>
<evidence type="ECO:0000313" key="7">
    <source>
        <dbReference type="EMBL" id="CAD7112513.1"/>
    </source>
</evidence>
<evidence type="ECO:0000313" key="36">
    <source>
        <dbReference type="EMBL" id="VVW94005.1"/>
    </source>
</evidence>
<dbReference type="Proteomes" id="UP001160000">
    <property type="component" value="Segment"/>
</dbReference>
<dbReference type="EMBL" id="MT847622">
    <property type="protein sequence ID" value="QOW02990.1"/>
    <property type="molecule type" value="Genomic_DNA"/>
</dbReference>
<evidence type="ECO:0000313" key="14">
    <source>
        <dbReference type="EMBL" id="QGJ83364.1"/>
    </source>
</evidence>
<dbReference type="EMBL" id="MT847621">
    <property type="protein sequence ID" value="QOW02804.1"/>
    <property type="molecule type" value="Genomic_DNA"/>
</dbReference>
<evidence type="ECO:0000313" key="41">
    <source>
        <dbReference type="Proteomes" id="UP000326051"/>
    </source>
</evidence>
<dbReference type="EMBL" id="MN715134">
    <property type="protein sequence ID" value="QGV56940.1"/>
    <property type="molecule type" value="Genomic_DNA"/>
</dbReference>
<accession>A0A3Q9CZK6</accession>
<dbReference type="EMBL" id="MT459800">
    <property type="protein sequence ID" value="QPB67527.1"/>
    <property type="molecule type" value="Genomic_DNA"/>
</dbReference>
<dbReference type="Proteomes" id="UP000680325">
    <property type="component" value="Segment"/>
</dbReference>
<reference evidence="26 47" key="19">
    <citation type="submission" date="2020-05" db="EMBL/GenBank/DDBJ databases">
        <title>Comparative Analysis of Full Genome Sequences of African Swine Fever Virus isolates in Russia in 2019.</title>
        <authorList>
            <person name="Mazloum A."/>
            <person name="Vlasova N.N."/>
        </authorList>
    </citation>
    <scope>NUCLEOTIDE SEQUENCE [LARGE SCALE GENOMIC DNA]</scope>
    <source>
        <strain evidence="26">ASFV/Kabardino-Balkaria 19/WB-964</strain>
    </source>
</reference>
<organismHost>
    <name type="scientific">Potamochoerus larvatus</name>
    <name type="common">Bushpig</name>
    <dbReference type="NCBI Taxonomy" id="273792"/>
</organismHost>
<reference evidence="30" key="26">
    <citation type="submission" date="2021-01" db="EMBL/GenBank/DDBJ databases">
        <title>A natural variant of African swine fever virus in China.</title>
        <authorList>
            <person name="Hu R."/>
            <person name="Chen T."/>
            <person name="Zhang Y."/>
            <person name="Zhang J."/>
        </authorList>
    </citation>
    <scope>NUCLEOTIDE SEQUENCE</scope>
    <source>
        <strain evidence="30">HuB20</strain>
    </source>
</reference>
<organism evidence="4">
    <name type="scientific">African swine fever virus</name>
    <name type="common">ASFV</name>
    <dbReference type="NCBI Taxonomy" id="10497"/>
    <lineage>
        <taxon>Viruses</taxon>
        <taxon>Varidnaviria</taxon>
        <taxon>Bamfordvirae</taxon>
        <taxon>Nucleocytoviricota</taxon>
        <taxon>Pokkesviricetes</taxon>
        <taxon>Asfuvirales</taxon>
        <taxon>Asfarviridae</taxon>
        <taxon>Asfivirus</taxon>
        <taxon>Asfivirus haemorrhagiae</taxon>
    </lineage>
</organism>
<dbReference type="EMBL" id="MK333180">
    <property type="protein sequence ID" value="QBH90490.1"/>
    <property type="molecule type" value="Genomic_DNA"/>
</dbReference>
<dbReference type="Proteomes" id="UP000594604">
    <property type="component" value="Segment"/>
</dbReference>
<dbReference type="EMBL" id="MK628478">
    <property type="protein sequence ID" value="QEY87806.1"/>
    <property type="molecule type" value="Genomic_DNA"/>
</dbReference>
<evidence type="ECO:0000313" key="21">
    <source>
        <dbReference type="EMBL" id="QOW02804.1"/>
    </source>
</evidence>
<dbReference type="EMBL" id="MW465755">
    <property type="protein sequence ID" value="QSG73869.1"/>
    <property type="molecule type" value="Genomic_DNA"/>
</dbReference>
<reference evidence="27" key="27">
    <citation type="submission" date="2021-01" db="EMBL/GenBank/DDBJ databases">
        <title>Whole-genome Sequence of a Virulent African Swine Fever Virus isolated in 2020 from a Domestic Pig in Northen Vietnam.</title>
        <authorList>
            <person name="Truong Q.L."/>
            <person name="Nguyen T.H."/>
            <person name="Nguyen T.L."/>
            <person name="Shi J."/>
            <person name="Vu H."/>
            <person name="Lai T.L.H."/>
            <person name="Nguyen V.G."/>
        </authorList>
    </citation>
    <scope>NUCLEOTIDE SEQUENCE</scope>
    <source>
        <strain evidence="27">VNUA-ASFV-05L1/HaNam/VN/2020</strain>
    </source>
</reference>
<dbReference type="EMBL" id="MW306191">
    <property type="protein sequence ID" value="QUQ60288.1"/>
    <property type="molecule type" value="Genomic_DNA"/>
</dbReference>
<reference evidence="24" key="18">
    <citation type="submission" date="2020-03" db="EMBL/GenBank/DDBJ databases">
        <title>The first complete genome sequences of African swine fever viruses isolated Vietnam.</title>
        <authorList>
            <person name="Moon S.-H."/>
            <person name="Tran H.T.T."/>
            <person name="Truong A.D."/>
            <person name="Dang H.V."/>
            <person name="Tark D.-S."/>
            <person name="Oh Y."/>
            <person name="Cho H.-S."/>
        </authorList>
    </citation>
    <scope>NUCLEOTIDE SEQUENCE</scope>
    <source>
        <strain evidence="24">ASFV_Hanoi_2019</strain>
        <strain evidence="25">ASFV_NgheAn_2019</strain>
    </source>
</reference>
<evidence type="ECO:0000313" key="6">
    <source>
        <dbReference type="EMBL" id="CAD5338146.1"/>
    </source>
</evidence>
<dbReference type="Proteomes" id="UP000325567">
    <property type="component" value="Segment"/>
</dbReference>
<evidence type="ECO:0000313" key="15">
    <source>
        <dbReference type="EMBL" id="QGV56940.1"/>
    </source>
</evidence>
<reference evidence="14 42" key="6">
    <citation type="journal article" date="2019" name="Sci. China Life Sci.">
        <title>Nanopore sequencing of African swine fever virus.</title>
        <authorList>
            <person name="Jia L."/>
            <person name="Jiang M."/>
            <person name="Wu K."/>
            <person name="Hu J."/>
            <person name="Wang Y."/>
            <person name="Quan W."/>
            <person name="Hao M."/>
            <person name="Liu H."/>
            <person name="Wei H."/>
            <person name="Fan W."/>
            <person name="Liu W."/>
            <person name="Hu R."/>
            <person name="Wang D."/>
            <person name="Li J."/>
            <person name="Chen J."/>
            <person name="Liu D."/>
        </authorList>
    </citation>
    <scope>NUCLEOTIDE SEQUENCE [LARGE SCALE GENOMIC DNA]</scope>
    <source>
        <strain evidence="14 42">ASFV/pig/China/CAS19-01/2019</strain>
    </source>
</reference>
<reference evidence="8" key="4">
    <citation type="journal article" date="2019" name="Emerg. Microbes Infect.">
        <title>Genome sequences derived from pig and dried blood pig feed samples provide important insights into the transmission of African swine fever virus in China in 2018.</title>
        <authorList>
            <person name="Wen X."/>
            <person name="He X."/>
            <person name="Zhang X."/>
            <person name="Zhang X."/>
            <person name="Liu L."/>
            <person name="Guan Y."/>
            <person name="Zhang Y."/>
            <person name="Bu Z."/>
        </authorList>
    </citation>
    <scope>NUCLEOTIDE SEQUENCE [LARGE SCALE GENOMIC DNA]</scope>
    <source>
        <strain evidence="9">DB/LN/2018</strain>
        <strain evidence="8">Pig/HLJ/2018</strain>
    </source>
</reference>
<dbReference type="Proteomes" id="UP000594088">
    <property type="component" value="Segment"/>
</dbReference>
<dbReference type="Proteomes" id="UP000307568">
    <property type="component" value="Segment"/>
</dbReference>
<dbReference type="EMBL" id="MH910496">
    <property type="protein sequence ID" value="AZP54268.1"/>
    <property type="molecule type" value="Genomic_DNA"/>
</dbReference>
<reference evidence="12 40" key="8">
    <citation type="journal article" date="2019" name="Transbound. Emerg. Dis.">
        <title>Newly emerged African swine fever virus strain Belgium/Etalle/wb/2018 : complete genomic sequence and comparative analysis with reference p72 genotype II strains.</title>
        <authorList>
            <person name="Gilliaux G."/>
            <person name="Garigliany M."/>
            <person name="Licoppe A."/>
            <person name="Paternostre J."/>
            <person name="Lesenfants C."/>
            <person name="Linden A."/>
            <person name="Desmecht D."/>
        </authorList>
    </citation>
    <scope>NUCLEOTIDE SEQUENCE [LARGE SCALE GENOMIC DNA]</scope>
    <source>
        <strain evidence="12 40">Belgium/Etalle/wb/2018</strain>
    </source>
</reference>
<evidence type="ECO:0000313" key="13">
    <source>
        <dbReference type="EMBL" id="QEY87806.1"/>
    </source>
</evidence>
<evidence type="ECO:0000313" key="8">
    <source>
        <dbReference type="EMBL" id="QBH90490.1"/>
    </source>
</evidence>
<name>A0A3Q9CZK6_ASF</name>
<evidence type="ECO:0000313" key="22">
    <source>
        <dbReference type="EMBL" id="QOW02990.1"/>
    </source>
</evidence>
<evidence type="ECO:0000313" key="16">
    <source>
        <dbReference type="EMBL" id="QIA61415.1"/>
    </source>
</evidence>
<reference evidence="39" key="14">
    <citation type="submission" date="2019-07" db="EMBL/GenBank/DDBJ databases">
        <title>Complete genome sequence of virulent African swine fever virus isolated from a domestic pig in Ukraine.</title>
        <authorList>
            <person name="Kovalenko G."/>
            <person name="Ducluzeau A.-L."/>
            <person name="Ishchenko L."/>
            <person name="Sushko M."/>
            <person name="Sapachova M."/>
            <person name="Rudova N."/>
            <person name="Solodiankin O."/>
            <person name="Gerilovych A."/>
            <person name="Dagdag R."/>
            <person name="Redlinger M."/>
            <person name="Bezymennyi M."/>
            <person name="Frant M."/>
            <person name="Lange C.E."/>
            <person name="Dubchak I."/>
            <person name="Mezhenskyii A."/>
            <person name="Nychyk S."/>
            <person name="Bortz E."/>
            <person name="Drown D.M."/>
        </authorList>
    </citation>
    <scope>NUCLEOTIDE SEQUENCE [LARGE SCALE GENOMIC DNA]</scope>
</reference>
<dbReference type="EMBL" id="FR682468">
    <property type="protein sequence ID" value="CAD2068360.1"/>
    <property type="molecule type" value="Genomic_DNA"/>
</dbReference>
<dbReference type="EMBL" id="MT847623">
    <property type="protein sequence ID" value="QOW03176.1"/>
    <property type="molecule type" value="Genomic_DNA"/>
</dbReference>
<dbReference type="Proteomes" id="UP000595256">
    <property type="component" value="Segment"/>
</dbReference>
<dbReference type="EMBL" id="LR881473">
    <property type="protein sequence ID" value="CAD5338146.1"/>
    <property type="molecule type" value="Genomic_DNA"/>
</dbReference>
<evidence type="ECO:0000256" key="1">
    <source>
        <dbReference type="SAM" id="Phobius"/>
    </source>
</evidence>
<evidence type="ECO:0000313" key="34">
    <source>
        <dbReference type="EMBL" id="VFV47933.1"/>
    </source>
</evidence>
<evidence type="ECO:0000313" key="46">
    <source>
        <dbReference type="Proteomes" id="UP000510925"/>
    </source>
</evidence>
<evidence type="ECO:0000313" key="12">
    <source>
        <dbReference type="EMBL" id="QED90446.1"/>
    </source>
</evidence>
<dbReference type="Proteomes" id="UP000593631">
    <property type="component" value="Segment"/>
</dbReference>
<dbReference type="Proteomes" id="UP000321214">
    <property type="component" value="Segment"/>
</dbReference>
<evidence type="ECO:0000313" key="23">
    <source>
        <dbReference type="EMBL" id="QOW03176.1"/>
    </source>
</evidence>
<dbReference type="EMBL" id="MT496893">
    <property type="protein sequence ID" value="QLF78532.1"/>
    <property type="molecule type" value="Genomic_DNA"/>
</dbReference>
<evidence type="ECO:0000313" key="33">
    <source>
        <dbReference type="EMBL" id="QUQ60468.1"/>
    </source>
</evidence>
<evidence type="ECO:0000313" key="38">
    <source>
        <dbReference type="Proteomes" id="UP000316600"/>
    </source>
</evidence>
<dbReference type="EMBL" id="MW306190">
    <property type="protein sequence ID" value="QUQ60109.1"/>
    <property type="molecule type" value="Genomic_DNA"/>
</dbReference>
<reference evidence="11" key="5">
    <citation type="journal article" date="2019" name="Microbiol. Resour. Announc.">
        <title>Complete Genome Sequence of a Virulent African Swine Fever Virus from a Domestic Pig in Ukraine.</title>
        <authorList>
            <person name="Kovalenko G."/>
            <person name="Ducluzeau A.L."/>
            <person name="Ishchenko L."/>
            <person name="Sushko M."/>
            <person name="Sapachova M."/>
            <person name="Rudova N."/>
            <person name="Solodiankin O."/>
            <person name="Gerilovych A."/>
            <person name="Dagdag R."/>
            <person name="Redlinger M."/>
            <person name="Bezymennyi M."/>
            <person name="Frant M."/>
            <person name="Lange C.E."/>
            <person name="Dubchak I."/>
            <person name="Mezhenskyi A.A."/>
            <person name="Nychyk S."/>
            <person name="Bortz E."/>
            <person name="Drown D.M."/>
        </authorList>
    </citation>
    <scope>NUCLEOTIDE SEQUENCE</scope>
    <source>
        <strain evidence="11">ASFV/Kyiv/2016/131</strain>
    </source>
</reference>
<reference evidence="13 41" key="2">
    <citation type="journal article" date="2017" name="Transbound. Emerg. Dis.">
        <title>Experimental Infection of Domestic Pigs with African Swine Fever Virus Lithuania 2014 Genotype II Field Isolate.</title>
        <authorList>
            <person name="Gallardo C."/>
            <person name="Soler A."/>
            <person name="Nieto R."/>
            <person name="Cano C."/>
            <person name="Pelayo V."/>
            <person name="Sanchez M.A."/>
            <person name="Pridotkas G."/>
            <person name="Fernandez-Pinero J."/>
            <person name="Briones V."/>
            <person name="Arias M."/>
        </authorList>
    </citation>
    <scope>NUCLEOTIDE SEQUENCE [LARGE SCALE GENOMIC DNA]</scope>
    <source>
        <strain evidence="13">ASFV/LT14/1490</strain>
    </source>
</reference>
<gene>
    <name evidence="4" type="primary">MGF_110-12L</name>
    <name evidence="15" type="synonym">MGF 110-12L</name>
    <name evidence="5" type="synonym">MGF 110-12L CDS</name>
    <name evidence="4" type="ORF">ASFV-Georgia_4-025</name>
    <name evidence="11" type="ORF">ASFV_Kyiv_2016_131_00022</name>
    <name evidence="6" type="ORF">ASFVARMWT4_00018</name>
</gene>
<evidence type="ECO:0000313" key="32">
    <source>
        <dbReference type="EMBL" id="QUQ60288.1"/>
    </source>
</evidence>
<dbReference type="Proteomes" id="UP000593778">
    <property type="component" value="Segment"/>
</dbReference>
<reference evidence="7" key="22">
    <citation type="submission" date="2020-11" db="EMBL/GenBank/DDBJ databases">
        <authorList>
            <consortium name="IVD NGS Lab"/>
        </authorList>
    </citation>
    <scope>NUCLEOTIDE SEQUENCE [LARGE SCALE GENOMIC DNA]</scope>
    <source>
        <strain evidence="34">ASFV Belgium 2018/1</strain>
        <strain evidence="36">ASFV CzechRepublic 2017/1</strain>
        <strain evidence="5">ASFV Georgia 2007/1</strain>
        <strain evidence="7">ASFV Germany 2020/1</strain>
        <strain evidence="35">ASFV Moldova 2017/1</strain>
    </source>
</reference>
<organismHost>
    <name type="scientific">Ornithodoros moubata</name>
    <name type="common">Soft tick</name>
    <name type="synonym">Argasid tick</name>
    <dbReference type="NCBI Taxonomy" id="6938"/>
</organismHost>
<evidence type="ECO:0000313" key="17">
    <source>
        <dbReference type="EMBL" id="QIE06803.1"/>
    </source>
</evidence>
<dbReference type="Proteomes" id="UP000345145">
    <property type="component" value="Segment"/>
</dbReference>
<dbReference type="Proteomes" id="UP000326051">
    <property type="component" value="Segment"/>
</dbReference>
<feature type="transmembrane region" description="Helical" evidence="1">
    <location>
        <begin position="68"/>
        <end position="89"/>
    </location>
</feature>
<evidence type="ECO:0000313" key="4">
    <source>
        <dbReference type="EMBL" id="AZP54268.1"/>
    </source>
</evidence>
<dbReference type="EMBL" id="MW306192">
    <property type="protein sequence ID" value="QUQ60468.1"/>
    <property type="molecule type" value="Genomic_DNA"/>
</dbReference>
<dbReference type="EMBL" id="MT847620">
    <property type="protein sequence ID" value="QOW02616.1"/>
    <property type="molecule type" value="Genomic_DNA"/>
</dbReference>
<organismHost>
    <name type="scientific">Phacochoerus aethiopicus</name>
    <name type="common">Warthog</name>
    <dbReference type="NCBI Taxonomy" id="85517"/>
</organismHost>
<dbReference type="Proteomes" id="UP000292678">
    <property type="component" value="Segment"/>
</dbReference>
<evidence type="ECO:0000313" key="5">
    <source>
        <dbReference type="EMBL" id="CAD2068360.1"/>
    </source>
</evidence>
<feature type="transmembrane region" description="Helical" evidence="1">
    <location>
        <begin position="101"/>
        <end position="117"/>
    </location>
</feature>
<evidence type="ECO:0000313" key="47">
    <source>
        <dbReference type="Proteomes" id="UP000594604"/>
    </source>
</evidence>
<dbReference type="EMBL" id="MK333181">
    <property type="protein sequence ID" value="QBH90675.1"/>
    <property type="molecule type" value="Genomic_DNA"/>
</dbReference>
<dbReference type="Proteomes" id="UP000663149">
    <property type="component" value="Segment"/>
</dbReference>
<dbReference type="Proteomes" id="UP000664916">
    <property type="component" value="Segment"/>
</dbReference>
<dbReference type="Proteomes" id="UP000678137">
    <property type="component" value="Segment"/>
</dbReference>
<dbReference type="Proteomes" id="UP000510925">
    <property type="component" value="Segment"/>
</dbReference>
<dbReference type="Proteomes" id="UP000593931">
    <property type="component" value="Segment"/>
</dbReference>
<organismHost>
    <name type="scientific">Sus scrofa</name>
    <name type="common">Pig</name>
    <dbReference type="NCBI Taxonomy" id="9823"/>
</organismHost>
<dbReference type="EMBL" id="MK128995">
    <property type="protein sequence ID" value="AYW33981.1"/>
    <property type="molecule type" value="Genomic_DNA"/>
</dbReference>
<evidence type="ECO:0000313" key="45">
    <source>
        <dbReference type="Proteomes" id="UP000503567"/>
    </source>
</evidence>
<dbReference type="EMBL" id="LR536725">
    <property type="protein sequence ID" value="VFV47933.1"/>
    <property type="molecule type" value="Genomic_DNA"/>
</dbReference>
<dbReference type="EMBL" id="MW656282">
    <property type="protein sequence ID" value="QST88086.1"/>
    <property type="molecule type" value="Genomic_DNA"/>
</dbReference>
<reference evidence="13" key="11">
    <citation type="submission" date="2019-03" db="EMBL/GenBank/DDBJ databases">
        <authorList>
            <person name="Cano-Gomez C."/>
            <person name="Arias M."/>
            <person name="Gallardo C."/>
            <person name="Fernandez-Pinero J."/>
        </authorList>
    </citation>
    <scope>NUCLEOTIDE SEQUENCE</scope>
    <source>
        <strain evidence="13">ASFV/LT14/1490</strain>
    </source>
</reference>
<dbReference type="EMBL" id="MN172368">
    <property type="protein sequence ID" value="QGJ83364.1"/>
    <property type="molecule type" value="Genomic_DNA"/>
</dbReference>
<proteinExistence type="predicted"/>
<evidence type="ECO:0000313" key="9">
    <source>
        <dbReference type="EMBL" id="QBH90675.1"/>
    </source>
</evidence>
<reference evidence="4" key="3">
    <citation type="journal article" date="2018" name="Virol. J.">
        <title>Intra-epidemic genome variation in highly pathogenic African swine fever virus (ASFV) from the country of Georgia.</title>
        <authorList>
            <person name="Farlow J."/>
            <person name="Donduashvili M."/>
            <person name="Kokhreidze M."/>
            <person name="Kotorashvili A."/>
            <person name="Vepkhvadze N.G."/>
            <person name="Kotaria N."/>
            <person name="Gulbani A."/>
        </authorList>
    </citation>
    <scope>NUCLEOTIDE SEQUENCE [LARGE SCALE GENOMIC DNA]</scope>
    <source>
        <strain evidence="3">Georgia 2008/1</strain>
        <strain evidence="4">Georgia 2008/2</strain>
    </source>
</reference>
<dbReference type="Proteomes" id="UP000675950">
    <property type="component" value="Segment"/>
</dbReference>
<dbReference type="EMBL" id="LR899193">
    <property type="protein sequence ID" value="CAD7112513.1"/>
    <property type="molecule type" value="Genomic_DNA"/>
</dbReference>
<reference evidence="44 45" key="15">
    <citation type="journal article" date="2020" name="bioRxiv">
        <title>Rapid phylogenetic analysis of African swine fever virus from metagenomic sequences.</title>
        <authorList>
            <person name="Xiong D."/>
            <person name="Zhang X."/>
            <person name="Yu J."/>
            <person name="Wei H."/>
        </authorList>
    </citation>
    <scope>NUCLEOTIDE SEQUENCE [LARGE SCALE GENOMIC DNA]</scope>
</reference>
<dbReference type="Proteomes" id="UP000594902">
    <property type="component" value="Segment"/>
</dbReference>
<keyword evidence="1" id="KW-0472">Membrane</keyword>
<reference evidence="16" key="12">
    <citation type="submission" date="2019-05" db="EMBL/GenBank/DDBJ databases">
        <title>Genome Sequences of Two African Swine Fever Virus Genotype II Isolates from wild boar in China.</title>
        <authorList>
            <person name="Ren Z."/>
            <person name="Guo H."/>
            <person name="Tu C."/>
        </authorList>
    </citation>
    <scope>NUCLEOTIDE SEQUENCE</scope>
    <source>
        <strain evidence="16">CN/2019/InnerMongolia-AES01</strain>
    </source>
</reference>
<reference evidence="5 37" key="1">
    <citation type="journal article" date="2011" name="Emerg. Infect. Dis.">
        <title>Genomic analysis of highly virulent Georgia 2007/1 isolate of African swine fever virus.</title>
        <authorList>
            <person name="Chapman D.A."/>
            <person name="Darby A.C."/>
            <person name="Da Silva M."/>
            <person name="Upton C."/>
            <person name="Radford A.D."/>
            <person name="Dixon L.K."/>
        </authorList>
    </citation>
    <scope>NUCLEOTIDE SEQUENCE [LARGE SCALE GENOMIC DNA]</scope>
    <source>
        <strain evidence="5">ASFV Georgia 2007/1</strain>
    </source>
</reference>
<reference evidence="19 46" key="20">
    <citation type="submission" date="2020-05" db="EMBL/GenBank/DDBJ databases">
        <authorList>
            <person name="Zhang G."/>
            <person name="Li S."/>
            <person name="Lu G."/>
            <person name="Wang H."/>
            <person name="Zhou P."/>
            <person name="Ou J."/>
            <person name="Ji J."/>
            <person name="Ren Z."/>
            <person name="Cai S."/>
        </authorList>
    </citation>
    <scope>NUCLEOTIDE SEQUENCE [LARGE SCALE GENOMIC DNA]</scope>
    <source>
        <strain evidence="19">GZ201801</strain>
    </source>
</reference>
<reference evidence="6" key="21">
    <citation type="submission" date="2020-09" db="EMBL/GenBank/DDBJ databases">
        <authorList>
            <person name="Daniel Perez-Nunez"/>
            <person name="Eva Castillo-Rosa"/>
            <person name="Gonzalo Vigara-Astillero and Yolanda Revilla"/>
        </authorList>
    </citation>
    <scope>NUCLEOTIDE SEQUENCE</scope>
    <source>
        <strain evidence="6">Arm/07/CBM/c4</strain>
    </source>
</reference>
<evidence type="ECO:0000313" key="3">
    <source>
        <dbReference type="EMBL" id="AZP54090.1"/>
    </source>
</evidence>
<dbReference type="Proteomes" id="UP000503567">
    <property type="component" value="Genome"/>
</dbReference>
<reference evidence="10 38" key="10">
    <citation type="submission" date="2019-03" db="EMBL/GenBank/DDBJ databases">
        <title>Genome comparison of African swine fever virus ASFV-wbBS01 strain and different from ASFV-SY18 from domestic pig.</title>
        <authorList>
            <person name="Zhaowen R."/>
            <person name="Huancheng G."/>
            <person name="Changchun T."/>
        </authorList>
    </citation>
    <scope>NUCLEOTIDE SEQUENCE [LARGE SCALE GENOMIC DNA]</scope>
    <source>
        <strain evidence="10">ASFV-wbBS01</strain>
    </source>
</reference>
<dbReference type="Proteomes" id="UP000595502">
    <property type="component" value="Segment"/>
</dbReference>
<evidence type="ECO:0000313" key="42">
    <source>
        <dbReference type="Proteomes" id="UP000422299"/>
    </source>
</evidence>
<dbReference type="EMBL" id="MK543947">
    <property type="protein sequence ID" value="QED90446.1"/>
    <property type="molecule type" value="Genomic_DNA"/>
</dbReference>
<evidence type="ECO:0000313" key="43">
    <source>
        <dbReference type="Proteomes" id="UP000428265"/>
    </source>
</evidence>
<evidence type="ECO:0000313" key="31">
    <source>
        <dbReference type="EMBL" id="QUQ60109.1"/>
    </source>
</evidence>
<dbReference type="Proteomes" id="UP000502194">
    <property type="component" value="Segment"/>
</dbReference>
<reference evidence="16" key="13">
    <citation type="submission" date="2019-05" db="EMBL/GenBank/DDBJ databases">
        <title>Nanopore Sequencing as a Rapidly Deployable African swine fever Outbreak Tool.</title>
        <authorList>
            <person name="Ren Z."/>
            <person name="Guo H."/>
            <person name="Tu C."/>
            <person name="Yan X."/>
            <person name="He B."/>
        </authorList>
    </citation>
    <scope>NUCLEOTIDE SEQUENCE</scope>
    <source>
        <strain evidence="16">CN/2019/InnerMongolia-AES01</strain>
    </source>
</reference>
<dbReference type="Proteomes" id="UP000316600">
    <property type="component" value="Segment"/>
</dbReference>
<dbReference type="EMBL" id="MK645909">
    <property type="protein sequence ID" value="QDL88032.1"/>
    <property type="molecule type" value="Genomic_DNA"/>
</dbReference>
<reference evidence="15 43" key="9">
    <citation type="journal article" date="2019" name="Viruses">
        <title>A Simple Method for Sample Preparation to Facilitate Efficient Whole-Genome Sequencing of African Swine Fever Virus.</title>
        <authorList>
            <person name="Olasz F."/>
            <person name="Meszaros I."/>
            <person name="Marton S."/>
            <person name="Kajan G.L."/>
            <person name="Tamas V."/>
            <person name="Locsmandi G."/>
            <person name="Magyar T."/>
            <person name="Balint A."/>
            <person name="Banyai K."/>
            <person name="Zadori Z."/>
        </authorList>
    </citation>
    <scope>NUCLEOTIDE SEQUENCE [LARGE SCALE GENOMIC DNA]</scope>
    <source>
        <strain evidence="15 43">ASFV_HU_2018</strain>
    </source>
</reference>
<reference evidence="31" key="24">
    <citation type="journal article" date="2021" name="Pathogens">
        <title>Comparative Analysis of Full Genome Sequences of African Swine Fever Virus Isolates Taken from Wild Boars in Russia in 2019.</title>
        <authorList>
            <person name="Mazloum A."/>
            <person name="van Schalkwyk A."/>
            <person name="Shotin A."/>
            <person name="Igolkin A."/>
            <person name="Shevchenko I."/>
            <person name="Gruzdev K.N."/>
            <person name="Vlasova N."/>
        </authorList>
    </citation>
    <scope>NUCLEOTIDE SEQUENCE</scope>
    <source>
        <strain evidence="31">ASFV/Amur 19/WB-6905</strain>
        <strain evidence="32">ASFV/Primorsky 19/WB-6723</strain>
        <strain evidence="33">ASFV/Ulyanovsk 19/WB-5699</strain>
    </source>
</reference>
<reference evidence="28" key="28">
    <citation type="submission" date="2021-02" db="EMBL/GenBank/DDBJ databases">
        <authorList>
            <person name="Sun E.C."/>
            <person name="Zhang Z.J."/>
            <person name="Wang Z.L."/>
            <person name="He X.J."/>
            <person name="Zhao D.M."/>
            <person name="Bu Z.G."/>
        </authorList>
    </citation>
    <scope>NUCLEOTIDE SEQUENCE</scope>
    <source>
        <strain evidence="28">Pig/Heilongjiang/HRB1/2020</strain>
    </source>
</reference>
<dbReference type="EMBL" id="MH910495">
    <property type="protein sequence ID" value="AZP54090.1"/>
    <property type="molecule type" value="Genomic_DNA"/>
</dbReference>
<reference evidence="28" key="25">
    <citation type="journal article" date="2021" name="Sci. China Life Sci.">
        <title>Emergence and prevalence of naturally occurring lower virulent African swine fever viruses in domestic pigs in China in 2020.</title>
        <authorList>
            <person name="Sun E."/>
            <person name="Zhang Z."/>
            <person name="Wang Z."/>
            <person name="He X."/>
            <person name="Zhang X."/>
            <person name="Wang L."/>
            <person name="Wang W."/>
            <person name="Huang L."/>
            <person name="Xi F."/>
            <person name="Huangfu H."/>
            <person name="Tsegay G."/>
            <person name="Huo H."/>
            <person name="Sun J."/>
            <person name="Tian Z."/>
            <person name="Xia W."/>
            <person name="Yu X."/>
            <person name="Li F."/>
            <person name="Liu R."/>
            <person name="Guan Y."/>
            <person name="Zhao D."/>
            <person name="Bu Z."/>
        </authorList>
    </citation>
    <scope>NUCLEOTIDE SEQUENCE</scope>
    <source>
        <strain evidence="28">Pig/Heilongjiang/HRB1/2020</strain>
    </source>
</reference>
<reference evidence="2" key="7">
    <citation type="journal article" date="2019" name="Transbound. Emerg. Dis.">
        <title>Genome comparison of African swine fever virus China/2018/AnhuiXCGQ strain and related European p72 Genotype II strains.</title>
        <authorList>
            <person name="Bao J."/>
            <person name="Wang Q."/>
            <person name="Lin P."/>
            <person name="Liu C."/>
            <person name="Li L."/>
            <person name="Wu X."/>
            <person name="Chi T."/>
            <person name="Xu T."/>
            <person name="Ge S."/>
            <person name="Liu Y."/>
            <person name="Li J."/>
            <person name="Wang S."/>
            <person name="Qu H."/>
            <person name="Jin T."/>
            <person name="Wang Z."/>
        </authorList>
    </citation>
    <scope>NUCLEOTIDE SEQUENCE [LARGE SCALE GENOMIC DNA]</scope>
    <source>
        <strain evidence="2">China/2018/AnhuiXCGQ</strain>
    </source>
</reference>
<dbReference type="Proteomes" id="UP000422299">
    <property type="component" value="Segment"/>
</dbReference>
<evidence type="ECO:0000313" key="35">
    <source>
        <dbReference type="EMBL" id="VVW93996.1"/>
    </source>
</evidence>
<evidence type="ECO:0000313" key="30">
    <source>
        <dbReference type="EMBL" id="QTP96314.1"/>
    </source>
</evidence>
<keyword evidence="1" id="KW-1133">Transmembrane helix</keyword>
<dbReference type="Proteomes" id="UP000290386">
    <property type="component" value="Segment"/>
</dbReference>
<dbReference type="Proteomes" id="UP000324915">
    <property type="component" value="Segment"/>
</dbReference>
<evidence type="ECO:0000313" key="39">
    <source>
        <dbReference type="Proteomes" id="UP000321214"/>
    </source>
</evidence>
<protein>
    <submittedName>
        <fullName evidence="5">MGF 110-12L CDS protein</fullName>
    </submittedName>
    <submittedName>
        <fullName evidence="15">MGF 110-12L protein</fullName>
    </submittedName>
    <submittedName>
        <fullName evidence="4 24">MGF-110-12L</fullName>
    </submittedName>
    <submittedName>
        <fullName evidence="2 19">MGF_110-12L</fullName>
    </submittedName>
    <submittedName>
        <fullName evidence="6">PMGF_110-12L</fullName>
    </submittedName>
</protein>
<dbReference type="EMBL" id="MK940252">
    <property type="protein sequence ID" value="QIA61415.1"/>
    <property type="molecule type" value="Genomic_DNA"/>
</dbReference>
<evidence type="ECO:0000313" key="11">
    <source>
        <dbReference type="EMBL" id="QED21558.1"/>
    </source>
</evidence>
<reference evidence="29" key="23">
    <citation type="submission" date="2020-12" db="EMBL/GenBank/DDBJ databases">
        <authorList>
            <person name="Mileto P."/>
            <person name="Neave M."/>
            <person name="Williams D."/>
            <person name="Stevens V."/>
        </authorList>
    </citation>
    <scope>NUCLEOTIDE SEQUENCE</scope>
    <source>
        <strain evidence="29">ASFV/Timor-Leste/2019/1</strain>
    </source>
</reference>
<evidence type="ECO:0000313" key="18">
    <source>
        <dbReference type="EMBL" id="QIE06966.1"/>
    </source>
</evidence>
<evidence type="ECO:0000313" key="29">
    <source>
        <dbReference type="EMBL" id="QTE18882.1"/>
    </source>
</evidence>
<evidence type="ECO:0000313" key="24">
    <source>
        <dbReference type="EMBL" id="QOY24285.1"/>
    </source>
</evidence>
<evidence type="ECO:0000313" key="26">
    <source>
        <dbReference type="EMBL" id="QPB67527.1"/>
    </source>
</evidence>